<evidence type="ECO:0000259" key="14">
    <source>
        <dbReference type="Pfam" id="PF10385"/>
    </source>
</evidence>
<dbReference type="Gene3D" id="2.30.150.10">
    <property type="entry name" value="DNA-directed RNA polymerase, beta subunit, external 1 domain"/>
    <property type="match status" value="1"/>
</dbReference>
<keyword evidence="16" id="KW-1185">Reference proteome</keyword>
<gene>
    <name evidence="6 15" type="primary">rpoB</name>
    <name evidence="15" type="ORF">D6T69_06450</name>
</gene>
<dbReference type="EMBL" id="CP032548">
    <property type="protein sequence ID" value="AZJ35177.1"/>
    <property type="molecule type" value="Genomic_DNA"/>
</dbReference>
<keyword evidence="4 6" id="KW-0804">Transcription</keyword>
<feature type="domain" description="RNA polymerase Rpb2" evidence="13">
    <location>
        <begin position="474"/>
        <end position="542"/>
    </location>
</feature>
<dbReference type="Gene3D" id="2.40.50.100">
    <property type="match status" value="1"/>
</dbReference>
<dbReference type="Proteomes" id="UP000274593">
    <property type="component" value="Chromosome"/>
</dbReference>
<evidence type="ECO:0000256" key="8">
    <source>
        <dbReference type="RuleBase" id="RU363031"/>
    </source>
</evidence>
<dbReference type="InterPro" id="IPR007121">
    <property type="entry name" value="RNA_pol_bsu_CS"/>
</dbReference>
<feature type="domain" description="RNA polymerase Rpb2" evidence="11">
    <location>
        <begin position="296"/>
        <end position="415"/>
    </location>
</feature>
<evidence type="ECO:0000259" key="10">
    <source>
        <dbReference type="Pfam" id="PF04560"/>
    </source>
</evidence>
<dbReference type="InterPro" id="IPR042107">
    <property type="entry name" value="DNA-dir_RNA_pol_bsu_ext_1_sf"/>
</dbReference>
<dbReference type="GO" id="GO:0006351">
    <property type="term" value="P:DNA-templated transcription"/>
    <property type="evidence" value="ECO:0007669"/>
    <property type="project" value="UniProtKB-UniRule"/>
</dbReference>
<sequence length="1269" mass="142487">MATTNTTERINFASSQLGADYPDFLDIQVKSFQDFFQLQTKAEERGEEGLYKTFMDNFPITDTRNQFVLEFLDYFVDPPRYSIQECIERGLTHSVPLKARLKLYCTDPEHEDFETIVQDVYLGTIPYMTNSGTFIINGAERVVVSQLHRSPGVFFGQSFHANGTKLYSARVIPFKGSWIEFATDINQVMYAYIDRKKKLPVTTLFRAIGFERDKDILEIFDLAEEVKVSKAGLKKVLGRKLAARVLKTWHEDFVDEDTGEVVSIERNEIIFDRDTIIEKEHIDEIIEAGAKTVLLHKEDNQQADYAIIHNTLQKDPTNSEKEAVEHVYRQLRNAEPPDEETARGIIEKLFFSEQRYSLGEVGRFRMNTKLGLDEDLDQKVLTKNDIITIIKYLIELINSKAEVDDIDHLSNRRVRTVGEQLAGQFGVGLARMARTIRERMNVRDNEVFTPIDLINAKTLSSVINSFFGTNQLSQFMDQTNPLAEITHKRRLSALGPGGLSRERAGFEVRDVHYTHYGRLCPIETPEGPNIGLISSLAVYAKVNNMGFIETPYKKVEEGSVLGEEPIYLSAEEEEGMKIAQSNLPIAEDGKIERDRVIAREEGDFPVESPEAINYMDVAPNQIASISASLIPFLEHDDANRALMGSNMMRQAVPLLRPESPIVGTGLERRVAKDSRILINAEGAGVVEYVDANKITIKYDRTEEERMVSFDSDEKSYDLIKFRKTNQGTNINLKPIVKVGDRVEEGQVLCEGYATQKGELALGRNMKVAFMPWKGYNFEDAIVISEKVVREDIFTSIHIDEYSLDVRDTKLGAEELTNDIPNVSEEATKDLDENGMIRIGAEVNPGDILIGKITPKGESDPTPEEKLLRAIFGDKAGDVKDASLKASPSLRGVVINKKLFKRAVKDKNKRARDKEAIAALEASYVSKFEELKDVLVEKLFNLVSGKTSQGVYNDLGEEVLPKGKKFTQKMLNSVEDFTHLSGTWTTDKDLNQLVVELVHNYKIKVNDLQGVLRREKFTISVGDELPAGILKLAKIYVAKKRKLKVGDKMAGRHGNKGIVARIVRQEDMPFLEDGTPVDIVLNPLGVPSRMNIGQIYETVLGWAGQKLGQKYATPIFDGAKIDQINALTDEAGIPRYGHTYLYDGGTGKRFDQPATVGVIYMIKLGHMIEDKMHARSIGPYSLITQQPLGGKAQFGGQRFGEMEVWALEAYGASSILREILTVKSDDVLGRAKTYESIVKGEAMPEPGLPESFNVLMHELKGLGLDVKLEE</sequence>
<comment type="catalytic activity">
    <reaction evidence="5 6 8">
        <text>RNA(n) + a ribonucleoside 5'-triphosphate = RNA(n+1) + diphosphate</text>
        <dbReference type="Rhea" id="RHEA:21248"/>
        <dbReference type="Rhea" id="RHEA-COMP:14527"/>
        <dbReference type="Rhea" id="RHEA-COMP:17342"/>
        <dbReference type="ChEBI" id="CHEBI:33019"/>
        <dbReference type="ChEBI" id="CHEBI:61557"/>
        <dbReference type="ChEBI" id="CHEBI:140395"/>
        <dbReference type="EC" id="2.7.7.6"/>
    </reaction>
</comment>
<evidence type="ECO:0000256" key="2">
    <source>
        <dbReference type="ARBA" id="ARBA00022679"/>
    </source>
</evidence>
<proteinExistence type="inferred from homology"/>
<dbReference type="NCBIfam" id="TIGR02013">
    <property type="entry name" value="rpoB"/>
    <property type="match status" value="1"/>
</dbReference>
<name>A0A3S8R5X8_9FLAO</name>
<dbReference type="InterPro" id="IPR007645">
    <property type="entry name" value="RNA_pol_Rpb2_3"/>
</dbReference>
<dbReference type="PANTHER" id="PTHR20856">
    <property type="entry name" value="DNA-DIRECTED RNA POLYMERASE I SUBUNIT 2"/>
    <property type="match status" value="1"/>
</dbReference>
<feature type="domain" description="RNA polymerase Rpb2" evidence="11">
    <location>
        <begin position="149"/>
        <end position="218"/>
    </location>
</feature>
<protein>
    <recommendedName>
        <fullName evidence="6 8">DNA-directed RNA polymerase subunit beta</fullName>
        <shortName evidence="6">RNAP subunit beta</shortName>
        <ecNumber evidence="6 8">2.7.7.6</ecNumber>
    </recommendedName>
    <alternativeName>
        <fullName evidence="6">RNA polymerase subunit beta</fullName>
    </alternativeName>
    <alternativeName>
        <fullName evidence="6">Transcriptase subunit beta</fullName>
    </alternativeName>
</protein>
<reference evidence="15 16" key="1">
    <citation type="submission" date="2018-09" db="EMBL/GenBank/DDBJ databases">
        <title>Insights into the microbiota of Asian seabass (Lates calcarifer) with tenacibaculosis symptoms and description of sp. nov. Tenacibaculum singaporense.</title>
        <authorList>
            <person name="Miyake S."/>
            <person name="Soh M."/>
            <person name="Azman M.N."/>
            <person name="Ngoh S.Y."/>
            <person name="Orban L."/>
        </authorList>
    </citation>
    <scope>NUCLEOTIDE SEQUENCE [LARGE SCALE GENOMIC DNA]</scope>
    <source>
        <strain evidence="15 16">DSM 106434</strain>
    </source>
</reference>
<feature type="domain" description="RNA polymerase Rpb2" evidence="10">
    <location>
        <begin position="1194"/>
        <end position="1268"/>
    </location>
</feature>
<dbReference type="InterPro" id="IPR010243">
    <property type="entry name" value="RNA_pol_bsu_bac"/>
</dbReference>
<dbReference type="InterPro" id="IPR015712">
    <property type="entry name" value="DNA-dir_RNA_pol_su2"/>
</dbReference>
<evidence type="ECO:0000256" key="6">
    <source>
        <dbReference type="HAMAP-Rule" id="MF_01321"/>
    </source>
</evidence>
<dbReference type="InterPro" id="IPR019462">
    <property type="entry name" value="DNA-dir_RNA_pol_bsu_external_1"/>
</dbReference>
<feature type="domain" description="RNA polymerase beta subunit protrusion" evidence="12">
    <location>
        <begin position="25"/>
        <end position="460"/>
    </location>
</feature>
<dbReference type="AlphaFoldDB" id="A0A3S8R5X8"/>
<dbReference type="InterPro" id="IPR007641">
    <property type="entry name" value="RNA_pol_Rpb2_7"/>
</dbReference>
<dbReference type="RefSeq" id="WP_125066965.1">
    <property type="nucleotide sequence ID" value="NZ_CP032548.1"/>
</dbReference>
<dbReference type="PROSITE" id="PS01166">
    <property type="entry name" value="RNA_POL_BETA"/>
    <property type="match status" value="1"/>
</dbReference>
<evidence type="ECO:0000259" key="12">
    <source>
        <dbReference type="Pfam" id="PF04563"/>
    </source>
</evidence>
<evidence type="ECO:0000256" key="4">
    <source>
        <dbReference type="ARBA" id="ARBA00023163"/>
    </source>
</evidence>
<evidence type="ECO:0000256" key="5">
    <source>
        <dbReference type="ARBA" id="ARBA00048552"/>
    </source>
</evidence>
<dbReference type="CDD" id="cd00653">
    <property type="entry name" value="RNA_pol_B_RPB2"/>
    <property type="match status" value="1"/>
</dbReference>
<evidence type="ECO:0000259" key="13">
    <source>
        <dbReference type="Pfam" id="PF04565"/>
    </source>
</evidence>
<dbReference type="InterPro" id="IPR037034">
    <property type="entry name" value="RNA_pol_Rpb2_2_sf"/>
</dbReference>
<dbReference type="HAMAP" id="MF_01321">
    <property type="entry name" value="RNApol_bact_RpoB"/>
    <property type="match status" value="1"/>
</dbReference>
<dbReference type="Pfam" id="PF04565">
    <property type="entry name" value="RNA_pol_Rpb2_3"/>
    <property type="match status" value="1"/>
</dbReference>
<dbReference type="InterPro" id="IPR007644">
    <property type="entry name" value="RNA_pol_bsu_protrusion"/>
</dbReference>
<dbReference type="GO" id="GO:0003677">
    <property type="term" value="F:DNA binding"/>
    <property type="evidence" value="ECO:0007669"/>
    <property type="project" value="UniProtKB-UniRule"/>
</dbReference>
<evidence type="ECO:0000256" key="3">
    <source>
        <dbReference type="ARBA" id="ARBA00022695"/>
    </source>
</evidence>
<evidence type="ECO:0000256" key="1">
    <source>
        <dbReference type="ARBA" id="ARBA00022478"/>
    </source>
</evidence>
<evidence type="ECO:0000313" key="15">
    <source>
        <dbReference type="EMBL" id="AZJ35177.1"/>
    </source>
</evidence>
<dbReference type="Pfam" id="PF04561">
    <property type="entry name" value="RNA_pol_Rpb2_2"/>
    <property type="match status" value="2"/>
</dbReference>
<dbReference type="InterPro" id="IPR037033">
    <property type="entry name" value="DNA-dir_RNAP_su2_hyb_sf"/>
</dbReference>
<dbReference type="InterPro" id="IPR014724">
    <property type="entry name" value="RNA_pol_RPB2_OB-fold"/>
</dbReference>
<evidence type="ECO:0000259" key="11">
    <source>
        <dbReference type="Pfam" id="PF04561"/>
    </source>
</evidence>
<dbReference type="Gene3D" id="2.40.270.10">
    <property type="entry name" value="DNA-directed RNA polymerase, subunit 2, domain 6"/>
    <property type="match status" value="3"/>
</dbReference>
<keyword evidence="1 6" id="KW-0240">DNA-directed RNA polymerase</keyword>
<feature type="domain" description="DNA-directed RNA polymerase subunit 2 hybrid-binding" evidence="9">
    <location>
        <begin position="680"/>
        <end position="1192"/>
    </location>
</feature>
<evidence type="ECO:0000313" key="16">
    <source>
        <dbReference type="Proteomes" id="UP000274593"/>
    </source>
</evidence>
<dbReference type="InterPro" id="IPR007642">
    <property type="entry name" value="RNA_pol_Rpb2_2"/>
</dbReference>
<dbReference type="GO" id="GO:0032549">
    <property type="term" value="F:ribonucleoside binding"/>
    <property type="evidence" value="ECO:0007669"/>
    <property type="project" value="InterPro"/>
</dbReference>
<dbReference type="EC" id="2.7.7.6" evidence="6 8"/>
<dbReference type="SUPFAM" id="SSF64484">
    <property type="entry name" value="beta and beta-prime subunits of DNA dependent RNA-polymerase"/>
    <property type="match status" value="1"/>
</dbReference>
<dbReference type="GO" id="GO:0003899">
    <property type="term" value="F:DNA-directed RNA polymerase activity"/>
    <property type="evidence" value="ECO:0007669"/>
    <property type="project" value="UniProtKB-UniRule"/>
</dbReference>
<dbReference type="Pfam" id="PF04563">
    <property type="entry name" value="RNA_pol_Rpb2_1"/>
    <property type="match status" value="1"/>
</dbReference>
<keyword evidence="2 6" id="KW-0808">Transferase</keyword>
<dbReference type="GO" id="GO:0000428">
    <property type="term" value="C:DNA-directed RNA polymerase complex"/>
    <property type="evidence" value="ECO:0007669"/>
    <property type="project" value="UniProtKB-KW"/>
</dbReference>
<dbReference type="Pfam" id="PF00562">
    <property type="entry name" value="RNA_pol_Rpb2_6"/>
    <property type="match status" value="1"/>
</dbReference>
<comment type="similarity">
    <text evidence="6 7">Belongs to the RNA polymerase beta chain family.</text>
</comment>
<feature type="domain" description="DNA-directed RNA polymerase beta subunit external 1" evidence="14">
    <location>
        <begin position="552"/>
        <end position="618"/>
    </location>
</feature>
<dbReference type="Pfam" id="PF10385">
    <property type="entry name" value="RNA_pol_Rpb2_45"/>
    <property type="match status" value="1"/>
</dbReference>
<dbReference type="Gene3D" id="3.90.1100.10">
    <property type="match status" value="2"/>
</dbReference>
<accession>A0A3S8R5X8</accession>
<evidence type="ECO:0000256" key="7">
    <source>
        <dbReference type="RuleBase" id="RU000434"/>
    </source>
</evidence>
<dbReference type="InterPro" id="IPR007120">
    <property type="entry name" value="DNA-dir_RNAP_su2_dom"/>
</dbReference>
<comment type="subunit">
    <text evidence="6 8">The RNAP catalytic core consists of 2 alpha, 1 beta, 1 beta' and 1 omega subunit. When a sigma factor is associated with the core the holoenzyme is formed, which can initiate transcription.</text>
</comment>
<dbReference type="Pfam" id="PF04560">
    <property type="entry name" value="RNA_pol_Rpb2_7"/>
    <property type="match status" value="1"/>
</dbReference>
<dbReference type="KEGG" id="tsig:D6T69_06450"/>
<dbReference type="Gene3D" id="3.90.1800.10">
    <property type="entry name" value="RNA polymerase alpha subunit dimerisation domain"/>
    <property type="match status" value="1"/>
</dbReference>
<comment type="function">
    <text evidence="6 8">DNA-dependent RNA polymerase catalyzes the transcription of DNA into RNA using the four ribonucleoside triphosphates as substrates.</text>
</comment>
<keyword evidence="3 6" id="KW-0548">Nucleotidyltransferase</keyword>
<dbReference type="Gene3D" id="2.40.50.150">
    <property type="match status" value="1"/>
</dbReference>
<dbReference type="Gene3D" id="3.90.1110.10">
    <property type="entry name" value="RNA polymerase Rpb2, domain 2"/>
    <property type="match status" value="2"/>
</dbReference>
<evidence type="ECO:0000259" key="9">
    <source>
        <dbReference type="Pfam" id="PF00562"/>
    </source>
</evidence>
<dbReference type="NCBIfam" id="NF001616">
    <property type="entry name" value="PRK00405.1"/>
    <property type="match status" value="1"/>
</dbReference>
<organism evidence="15 16">
    <name type="scientific">Tenacibaculum singaporense</name>
    <dbReference type="NCBI Taxonomy" id="2358479"/>
    <lineage>
        <taxon>Bacteria</taxon>
        <taxon>Pseudomonadati</taxon>
        <taxon>Bacteroidota</taxon>
        <taxon>Flavobacteriia</taxon>
        <taxon>Flavobacteriales</taxon>
        <taxon>Flavobacteriaceae</taxon>
        <taxon>Tenacibaculum</taxon>
    </lineage>
</organism>